<dbReference type="GO" id="GO:1904680">
    <property type="term" value="F:peptide transmembrane transporter activity"/>
    <property type="evidence" value="ECO:0007669"/>
    <property type="project" value="TreeGrafter"/>
</dbReference>
<keyword evidence="3 4" id="KW-0732">Signal</keyword>
<dbReference type="PANTHER" id="PTHR30290:SF9">
    <property type="entry name" value="OLIGOPEPTIDE-BINDING PROTEIN APPA"/>
    <property type="match status" value="1"/>
</dbReference>
<proteinExistence type="inferred from homology"/>
<dbReference type="AlphaFoldDB" id="A0A1H9H7X5"/>
<accession>A0A1H9H7X5</accession>
<dbReference type="Gene3D" id="3.10.105.10">
    <property type="entry name" value="Dipeptide-binding Protein, Domain 3"/>
    <property type="match status" value="1"/>
</dbReference>
<sequence>MNKKLFTGLLSVTAALTLAACGSHSNTAEEVEQNFPETITHEEPVIEGGTLKVAVLSQSPLQGLLNPILYTDSTDSTMIDYAFESIFHFGEDLNMDDKGMATHELDRDNKVFTIKFKDGLKWSDGEPLTVDDYIYTYEVIGRPDYKGVRYGEDAENIVGMTAFHNGEADSIEGLEKVDDQTLKIHLLDVYPALEAGGGAINSSIIPKHVYEGMTYDEMITSDKTREHVVGNGAFMVEKVIPGETVTYVRNPYYWKGVAKLDGVIASIVSPEQIVAEMKAGSFDIATDMPASQYETYKDLSNIDFVGMLMNDYSYIGFNLGHYDQETGEHVMDPDKKMANKNLRQAIGYAINNEEVAKEVLHGLSIPANSAIPPFFKEVHLNKDELPGYSYNPEKAKELLADAGYVDVTGDGIVEDPNGEELTITLLTPAGSDASEAIVQDYIQKWNEVGLNVVYFGGRSIDFNTVSDKLQSFAQDFDMFTGGWGVGYNPDPSGLYGPSAMFNFTHINTPEQTEIFDRIGSNETFDKDVKKDLFAQWQKYANEEAFIIPRFNNYSLTAVNKRVKNYSIKLGEETSQNEIELTAEEPIAAE</sequence>
<keyword evidence="2" id="KW-0813">Transport</keyword>
<keyword evidence="7" id="KW-1185">Reference proteome</keyword>
<dbReference type="CDD" id="cd08510">
    <property type="entry name" value="PBP2_Lactococcal_OppA_like"/>
    <property type="match status" value="1"/>
</dbReference>
<name>A0A1H9H7X5_9LACT</name>
<feature type="domain" description="Solute-binding protein family 5" evidence="5">
    <location>
        <begin position="100"/>
        <end position="496"/>
    </location>
</feature>
<dbReference type="GO" id="GO:0015833">
    <property type="term" value="P:peptide transport"/>
    <property type="evidence" value="ECO:0007669"/>
    <property type="project" value="TreeGrafter"/>
</dbReference>
<evidence type="ECO:0000256" key="4">
    <source>
        <dbReference type="SAM" id="SignalP"/>
    </source>
</evidence>
<dbReference type="InterPro" id="IPR000914">
    <property type="entry name" value="SBP_5_dom"/>
</dbReference>
<evidence type="ECO:0000259" key="5">
    <source>
        <dbReference type="Pfam" id="PF00496"/>
    </source>
</evidence>
<evidence type="ECO:0000313" key="6">
    <source>
        <dbReference type="EMBL" id="SEQ58425.1"/>
    </source>
</evidence>
<dbReference type="PANTHER" id="PTHR30290">
    <property type="entry name" value="PERIPLASMIC BINDING COMPONENT OF ABC TRANSPORTER"/>
    <property type="match status" value="1"/>
</dbReference>
<organism evidence="6 7">
    <name type="scientific">Granulicatella balaenopterae</name>
    <dbReference type="NCBI Taxonomy" id="137733"/>
    <lineage>
        <taxon>Bacteria</taxon>
        <taxon>Bacillati</taxon>
        <taxon>Bacillota</taxon>
        <taxon>Bacilli</taxon>
        <taxon>Lactobacillales</taxon>
        <taxon>Carnobacteriaceae</taxon>
        <taxon>Granulicatella</taxon>
    </lineage>
</organism>
<dbReference type="InterPro" id="IPR039424">
    <property type="entry name" value="SBP_5"/>
</dbReference>
<dbReference type="InterPro" id="IPR030678">
    <property type="entry name" value="Peptide/Ni-bd"/>
</dbReference>
<comment type="similarity">
    <text evidence="1">Belongs to the bacterial solute-binding protein 5 family.</text>
</comment>
<dbReference type="SUPFAM" id="SSF53850">
    <property type="entry name" value="Periplasmic binding protein-like II"/>
    <property type="match status" value="1"/>
</dbReference>
<protein>
    <submittedName>
        <fullName evidence="6">Peptide/nickel transport system substrate-binding protein</fullName>
    </submittedName>
</protein>
<dbReference type="STRING" id="137733.SAMN05421767_10221"/>
<feature type="chain" id="PRO_5039010428" evidence="4">
    <location>
        <begin position="20"/>
        <end position="589"/>
    </location>
</feature>
<dbReference type="Gene3D" id="3.40.190.10">
    <property type="entry name" value="Periplasmic binding protein-like II"/>
    <property type="match status" value="1"/>
</dbReference>
<dbReference type="EMBL" id="FOGF01000002">
    <property type="protein sequence ID" value="SEQ58425.1"/>
    <property type="molecule type" value="Genomic_DNA"/>
</dbReference>
<dbReference type="OrthoDB" id="9796817at2"/>
<dbReference type="PIRSF" id="PIRSF002741">
    <property type="entry name" value="MppA"/>
    <property type="match status" value="1"/>
</dbReference>
<reference evidence="6 7" key="1">
    <citation type="submission" date="2016-10" db="EMBL/GenBank/DDBJ databases">
        <authorList>
            <person name="de Groot N.N."/>
        </authorList>
    </citation>
    <scope>NUCLEOTIDE SEQUENCE [LARGE SCALE GENOMIC DNA]</scope>
    <source>
        <strain evidence="6 7">DSM 15827</strain>
    </source>
</reference>
<evidence type="ECO:0000256" key="1">
    <source>
        <dbReference type="ARBA" id="ARBA00005695"/>
    </source>
</evidence>
<dbReference type="GO" id="GO:0043190">
    <property type="term" value="C:ATP-binding cassette (ABC) transporter complex"/>
    <property type="evidence" value="ECO:0007669"/>
    <property type="project" value="InterPro"/>
</dbReference>
<evidence type="ECO:0000313" key="7">
    <source>
        <dbReference type="Proteomes" id="UP000198556"/>
    </source>
</evidence>
<feature type="signal peptide" evidence="4">
    <location>
        <begin position="1"/>
        <end position="19"/>
    </location>
</feature>
<dbReference type="Pfam" id="PF00496">
    <property type="entry name" value="SBP_bac_5"/>
    <property type="match status" value="1"/>
</dbReference>
<gene>
    <name evidence="6" type="ORF">SAMN05421767_10221</name>
</gene>
<dbReference type="GO" id="GO:0042597">
    <property type="term" value="C:periplasmic space"/>
    <property type="evidence" value="ECO:0007669"/>
    <property type="project" value="UniProtKB-ARBA"/>
</dbReference>
<dbReference type="PROSITE" id="PS51257">
    <property type="entry name" value="PROKAR_LIPOPROTEIN"/>
    <property type="match status" value="1"/>
</dbReference>
<evidence type="ECO:0000256" key="2">
    <source>
        <dbReference type="ARBA" id="ARBA00022448"/>
    </source>
</evidence>
<evidence type="ECO:0000256" key="3">
    <source>
        <dbReference type="ARBA" id="ARBA00022729"/>
    </source>
</evidence>
<dbReference type="Proteomes" id="UP000198556">
    <property type="component" value="Unassembled WGS sequence"/>
</dbReference>
<dbReference type="RefSeq" id="WP_089745590.1">
    <property type="nucleotide sequence ID" value="NZ_FOGF01000002.1"/>
</dbReference>